<evidence type="ECO:0000313" key="6">
    <source>
        <dbReference type="EMBL" id="GGX21629.1"/>
    </source>
</evidence>
<feature type="domain" description="SD-repeat containing protein B" evidence="5">
    <location>
        <begin position="446"/>
        <end position="511"/>
    </location>
</feature>
<comment type="subcellular location">
    <subcellularLocation>
        <location evidence="1">Secreted</location>
    </subcellularLocation>
</comment>
<evidence type="ECO:0000313" key="7">
    <source>
        <dbReference type="Proteomes" id="UP000601108"/>
    </source>
</evidence>
<dbReference type="AlphaFoldDB" id="A0A918JVN6"/>
<dbReference type="EMBL" id="BMWS01000015">
    <property type="protein sequence ID" value="GGX21629.1"/>
    <property type="molecule type" value="Genomic_DNA"/>
</dbReference>
<dbReference type="SUPFAM" id="SSF51126">
    <property type="entry name" value="Pectin lyase-like"/>
    <property type="match status" value="1"/>
</dbReference>
<dbReference type="Proteomes" id="UP000601108">
    <property type="component" value="Unassembled WGS sequence"/>
</dbReference>
<feature type="domain" description="Right handed beta helix" evidence="4">
    <location>
        <begin position="731"/>
        <end position="883"/>
    </location>
</feature>
<dbReference type="Gene3D" id="2.60.40.10">
    <property type="entry name" value="Immunoglobulins"/>
    <property type="match status" value="1"/>
</dbReference>
<keyword evidence="3" id="KW-0732">Signal</keyword>
<dbReference type="Pfam" id="PF17210">
    <property type="entry name" value="SdrD_B"/>
    <property type="match status" value="1"/>
</dbReference>
<dbReference type="InterPro" id="IPR011050">
    <property type="entry name" value="Pectin_lyase_fold/virulence"/>
</dbReference>
<evidence type="ECO:0000256" key="1">
    <source>
        <dbReference type="ARBA" id="ARBA00004613"/>
    </source>
</evidence>
<dbReference type="GO" id="GO:0005576">
    <property type="term" value="C:extracellular region"/>
    <property type="evidence" value="ECO:0007669"/>
    <property type="project" value="UniProtKB-SubCell"/>
</dbReference>
<dbReference type="Gene3D" id="2.160.20.10">
    <property type="entry name" value="Single-stranded right-handed beta-helix, Pectin lyase-like"/>
    <property type="match status" value="1"/>
</dbReference>
<dbReference type="SUPFAM" id="SSF49478">
    <property type="entry name" value="Cna protein B-type domain"/>
    <property type="match status" value="1"/>
</dbReference>
<reference evidence="6 7" key="1">
    <citation type="journal article" date="2014" name="Int. J. Syst. Evol. Microbiol.">
        <title>Complete genome sequence of Corynebacterium casei LMG S-19264T (=DSM 44701T), isolated from a smear-ripened cheese.</title>
        <authorList>
            <consortium name="US DOE Joint Genome Institute (JGI-PGF)"/>
            <person name="Walter F."/>
            <person name="Albersmeier A."/>
            <person name="Kalinowski J."/>
            <person name="Ruckert C."/>
        </authorList>
    </citation>
    <scope>NUCLEOTIDE SEQUENCE [LARGE SCALE GENOMIC DNA]</scope>
    <source>
        <strain evidence="6 7">KCTC 12285</strain>
    </source>
</reference>
<dbReference type="InterPro" id="IPR012334">
    <property type="entry name" value="Pectin_lyas_fold"/>
</dbReference>
<dbReference type="RefSeq" id="WP_051316815.1">
    <property type="nucleotide sequence ID" value="NZ_BMWS01000015.1"/>
</dbReference>
<gene>
    <name evidence="6" type="ORF">GCM10007384_23620</name>
</gene>
<protein>
    <recommendedName>
        <fullName evidence="8">Right handed beta helix domain-containing protein</fullName>
    </recommendedName>
</protein>
<name>A0A918JVN6_9FLAO</name>
<proteinExistence type="predicted"/>
<evidence type="ECO:0000256" key="2">
    <source>
        <dbReference type="ARBA" id="ARBA00022525"/>
    </source>
</evidence>
<evidence type="ECO:0000259" key="4">
    <source>
        <dbReference type="Pfam" id="PF13229"/>
    </source>
</evidence>
<comment type="caution">
    <text evidence="6">The sequence shown here is derived from an EMBL/GenBank/DDBJ whole genome shotgun (WGS) entry which is preliminary data.</text>
</comment>
<keyword evidence="7" id="KW-1185">Reference proteome</keyword>
<keyword evidence="2" id="KW-0964">Secreted</keyword>
<sequence>MKIKDIYTTNFSIQKILFVIGLLYSSIYNLSAQSIVSVEVVWPSYAEENLVQIRDAANTTIFYQDCVPGNCFVDTSANLAYTNAGSVALPAGNYQLLKGDRFQDGWQGAATVRIFVDGVLLFTDTFPAGYIEYVPFTVTDTGVNFNPPLTLYDEFDGNFDYAVTGASFRNQPDGVNPCSITTTSTANGLTSPIPPTATIQKAYLFWAQSNYQRDDQITFEGQLVTPNLINSYLLGNSSYFGMVSDVTTLVSTIPNPSTNVYDFTNLSINNTGSYCAGTTVIGAWSLIIFYSDPSLSASTINIYNGFNGLQDPTGTDPPKSFLLDNFFDNGSSGAKTTILSWEGDIPLANNEQLTVTPTSTGIPTKLSGDGDNNGTTINNPFNSTVFDGTTGVNRIEYGLDLDTYDITAIIPIGETSLTTNVDVGQDLVILNSVVLKVPSNLIKGVVFEDINYPGGSGRNLSLSSGTPLENVTVELYNSSNILEKTTTTDSNGEYLFGGMINGTFSIRVVNNTIRSTRGGGSTCTTCIPIQTFRKNYLGGTLTEVTTEVGGANPNSQDVSSGTLSGAQTVSSVSILNEGPTHIDFGFNFNTIVNTNTNGQGSLQQFIINSNNLDNTGLDIEPHPNNTSLDPASGEDVSIFMIPSNPDPLGRTADTNFVGGIFSITQTTQLSAITDTDTFIDGRTQTAYSGNTNTGTVGSGGTNVGVSATVLPNYNQPEIQINGSTSGDLFRIQGNGATIRNMAIYANGNIGIQNTAGSIAKPTVITENLIGVNANGVLSTRLTTGVRVSATAVSEIKNNYISQNGANGISIEGGTSTVIQYNDIENNGNNTCADGIALSNGTGIQIQHNLINNTAAIGIDGWNYPGGVTINENTITNSGQNGGICSGVIENNGIRLFGSNSSMISNIIANNGGAGLVLTGGNTSGNLISQNSIYNNGTSSPALGIDIDQSTTGNPVGDGVTINDNNDIDNGPNGSLNFPVFESAVTSGTTLKVVGWVRPGATVEFFLTDTNQGTANVGDNQLGLTQDYGEGQIFLGSAIEGSGADVDATTSSYIDADGNTDTTNRFNFTINLSSSIPTGSIITATATVVNSTSEFGNTFPVGAATVITNRKITYRVNR</sequence>
<accession>A0A918JVN6</accession>
<dbReference type="InterPro" id="IPR006626">
    <property type="entry name" value="PbH1"/>
</dbReference>
<organism evidence="6 7">
    <name type="scientific">Aquimarina muelleri</name>
    <dbReference type="NCBI Taxonomy" id="279356"/>
    <lineage>
        <taxon>Bacteria</taxon>
        <taxon>Pseudomonadati</taxon>
        <taxon>Bacteroidota</taxon>
        <taxon>Flavobacteriia</taxon>
        <taxon>Flavobacteriales</taxon>
        <taxon>Flavobacteriaceae</taxon>
        <taxon>Aquimarina</taxon>
    </lineage>
</organism>
<dbReference type="InterPro" id="IPR013783">
    <property type="entry name" value="Ig-like_fold"/>
</dbReference>
<evidence type="ECO:0008006" key="8">
    <source>
        <dbReference type="Google" id="ProtNLM"/>
    </source>
</evidence>
<evidence type="ECO:0000256" key="3">
    <source>
        <dbReference type="ARBA" id="ARBA00022729"/>
    </source>
</evidence>
<dbReference type="Pfam" id="PF13229">
    <property type="entry name" value="Beta_helix"/>
    <property type="match status" value="1"/>
</dbReference>
<dbReference type="InterPro" id="IPR039448">
    <property type="entry name" value="Beta_helix"/>
</dbReference>
<dbReference type="SMART" id="SM00710">
    <property type="entry name" value="PbH1"/>
    <property type="match status" value="8"/>
</dbReference>
<evidence type="ECO:0000259" key="5">
    <source>
        <dbReference type="Pfam" id="PF17210"/>
    </source>
</evidence>
<dbReference type="InterPro" id="IPR033764">
    <property type="entry name" value="Sdr_B"/>
</dbReference>